<evidence type="ECO:0000256" key="2">
    <source>
        <dbReference type="SAM" id="Phobius"/>
    </source>
</evidence>
<protein>
    <submittedName>
        <fullName evidence="4">NPCBM/NEW2 domain-containing protein</fullName>
    </submittedName>
</protein>
<organism evidence="4 5">
    <name type="scientific">Streptomyces decoyicus</name>
    <dbReference type="NCBI Taxonomy" id="249567"/>
    <lineage>
        <taxon>Bacteria</taxon>
        <taxon>Bacillati</taxon>
        <taxon>Actinomycetota</taxon>
        <taxon>Actinomycetes</taxon>
        <taxon>Kitasatosporales</taxon>
        <taxon>Streptomycetaceae</taxon>
        <taxon>Streptomyces</taxon>
    </lineage>
</organism>
<feature type="compositionally biased region" description="Low complexity" evidence="1">
    <location>
        <begin position="225"/>
        <end position="255"/>
    </location>
</feature>
<evidence type="ECO:0000313" key="5">
    <source>
        <dbReference type="Proteomes" id="UP001344251"/>
    </source>
</evidence>
<feature type="compositionally biased region" description="Low complexity" evidence="1">
    <location>
        <begin position="265"/>
        <end position="274"/>
    </location>
</feature>
<keyword evidence="2" id="KW-1133">Transmembrane helix</keyword>
<dbReference type="SUPFAM" id="SSF49785">
    <property type="entry name" value="Galactose-binding domain-like"/>
    <property type="match status" value="1"/>
</dbReference>
<evidence type="ECO:0000256" key="1">
    <source>
        <dbReference type="SAM" id="MobiDB-lite"/>
    </source>
</evidence>
<dbReference type="Pfam" id="PF08305">
    <property type="entry name" value="NPCBM"/>
    <property type="match status" value="1"/>
</dbReference>
<keyword evidence="2" id="KW-0472">Membrane</keyword>
<sequence length="427" mass="43696">MQEHCDTTGGTAPSDTELVRRIRAAARPGGGATDAPFGTPAPDGPARAGQEALNEFHQRHYAAVLAHARDCCRSSQASADLAKEAIDHVLHSPGPEEGADPAWRAALLAAVRHTAAAWHRTARNTELRDDFASWLAAQPAEGPGPADGARPSGAGGAPTAALSFSGTVPAAAPDKLRRARFSPARITVLAVAVAVLAGVAISVGPLSGPEHDDAAAGRRDRSDHSSAPATDRPASASARSSATASRSPSGSPSPTHSKKPKRPSSRPSSPAKPSHSPRPGPADKPPAGHTMPLSARSWSSQKYSFAPFRPNSSIDGHPLTIQGTGYSEGLGAHANSEIAYQLGGTCSALGVDVGLDDEVGANGSAVFQIYRDGTKVADSGLMTVNQPAKRLTADLTGGSELRLVVTDGGNGNDSDHADWGNPRITCG</sequence>
<dbReference type="RefSeq" id="WP_326617738.1">
    <property type="nucleotide sequence ID" value="NZ_CP109106.1"/>
</dbReference>
<dbReference type="InterPro" id="IPR038637">
    <property type="entry name" value="NPCBM_sf"/>
</dbReference>
<dbReference type="InterPro" id="IPR013222">
    <property type="entry name" value="Glyco_hyd_98_carb-bd"/>
</dbReference>
<keyword evidence="2" id="KW-0812">Transmembrane</keyword>
<name>A0ABZ1FDN5_9ACTN</name>
<evidence type="ECO:0000313" key="4">
    <source>
        <dbReference type="EMBL" id="WSB68286.1"/>
    </source>
</evidence>
<dbReference type="Proteomes" id="UP001344251">
    <property type="component" value="Chromosome"/>
</dbReference>
<feature type="transmembrane region" description="Helical" evidence="2">
    <location>
        <begin position="186"/>
        <end position="206"/>
    </location>
</feature>
<feature type="region of interest" description="Disordered" evidence="1">
    <location>
        <begin position="137"/>
        <end position="161"/>
    </location>
</feature>
<accession>A0ABZ1FDN5</accession>
<feature type="region of interest" description="Disordered" evidence="1">
    <location>
        <begin position="27"/>
        <end position="48"/>
    </location>
</feature>
<proteinExistence type="predicted"/>
<feature type="domain" description="Glycosyl hydrolase family 98 putative carbohydrate-binding module" evidence="3">
    <location>
        <begin position="286"/>
        <end position="426"/>
    </location>
</feature>
<dbReference type="InterPro" id="IPR008979">
    <property type="entry name" value="Galactose-bd-like_sf"/>
</dbReference>
<dbReference type="Gene3D" id="2.60.120.1060">
    <property type="entry name" value="NPCBM/NEW2 domain"/>
    <property type="match status" value="1"/>
</dbReference>
<feature type="region of interest" description="Disordered" evidence="1">
    <location>
        <begin position="408"/>
        <end position="427"/>
    </location>
</feature>
<feature type="compositionally biased region" description="Basic and acidic residues" evidence="1">
    <location>
        <begin position="209"/>
        <end position="224"/>
    </location>
</feature>
<dbReference type="EMBL" id="CP109106">
    <property type="protein sequence ID" value="WSB68286.1"/>
    <property type="molecule type" value="Genomic_DNA"/>
</dbReference>
<feature type="region of interest" description="Disordered" evidence="1">
    <location>
        <begin position="203"/>
        <end position="298"/>
    </location>
</feature>
<gene>
    <name evidence="4" type="ORF">OG863_10145</name>
</gene>
<dbReference type="SMART" id="SM00776">
    <property type="entry name" value="NPCBM"/>
    <property type="match status" value="1"/>
</dbReference>
<keyword evidence="5" id="KW-1185">Reference proteome</keyword>
<evidence type="ECO:0000259" key="3">
    <source>
        <dbReference type="SMART" id="SM00776"/>
    </source>
</evidence>
<reference evidence="4 5" key="1">
    <citation type="submission" date="2022-10" db="EMBL/GenBank/DDBJ databases">
        <title>The complete genomes of actinobacterial strains from the NBC collection.</title>
        <authorList>
            <person name="Joergensen T.S."/>
            <person name="Alvarez Arevalo M."/>
            <person name="Sterndorff E.B."/>
            <person name="Faurdal D."/>
            <person name="Vuksanovic O."/>
            <person name="Mourched A.-S."/>
            <person name="Charusanti P."/>
            <person name="Shaw S."/>
            <person name="Blin K."/>
            <person name="Weber T."/>
        </authorList>
    </citation>
    <scope>NUCLEOTIDE SEQUENCE [LARGE SCALE GENOMIC DNA]</scope>
    <source>
        <strain evidence="4 5">NBC 01774</strain>
    </source>
</reference>